<feature type="transmembrane region" description="Helical" evidence="2">
    <location>
        <begin position="122"/>
        <end position="143"/>
    </location>
</feature>
<keyword evidence="2" id="KW-0812">Transmembrane</keyword>
<feature type="transmembrane region" description="Helical" evidence="2">
    <location>
        <begin position="25"/>
        <end position="43"/>
    </location>
</feature>
<comment type="caution">
    <text evidence="3">The sequence shown here is derived from an EMBL/GenBank/DDBJ whole genome shotgun (WGS) entry which is preliminary data.</text>
</comment>
<feature type="non-terminal residue" evidence="3">
    <location>
        <position position="299"/>
    </location>
</feature>
<sequence length="299" mass="28933">LQSLLEAPLPGQRFGYGLAESTGLGLMWSALAVLLASSLVSALSEGEGGSLHRLATRSIMASINRSSTASAVLALLRGLPTAKKYAVVAMLVISTVQGLGLISIAGGLLVQGPESFVRSAPAVLLCVMVGVVMQVLGMLYVLIPNNNSSGSGGGSLTHDGSSSMVSGSGGGGGVSAAGAAAAAPALPSAPQVINSNISNFSRGSNPSGGGGGGGLSTTTTTTNSAAAATLAALSDLVDPFSRSTSVGGASAATATTTTPATTQGTGQGASQGAAWAAMVQSTRSLLTQANVAAQDVLMG</sequence>
<reference evidence="3 4" key="1">
    <citation type="journal article" date="2021" name="Sci. Rep.">
        <title>Genome sequencing of the multicellular alga Astrephomene provides insights into convergent evolution of germ-soma differentiation.</title>
        <authorList>
            <person name="Yamashita S."/>
            <person name="Yamamoto K."/>
            <person name="Matsuzaki R."/>
            <person name="Suzuki S."/>
            <person name="Yamaguchi H."/>
            <person name="Hirooka S."/>
            <person name="Minakuchi Y."/>
            <person name="Miyagishima S."/>
            <person name="Kawachi M."/>
            <person name="Toyoda A."/>
            <person name="Nozaki H."/>
        </authorList>
    </citation>
    <scope>NUCLEOTIDE SEQUENCE [LARGE SCALE GENOMIC DNA]</scope>
    <source>
        <strain evidence="3 4">NIES-4017</strain>
    </source>
</reference>
<feature type="transmembrane region" description="Helical" evidence="2">
    <location>
        <begin position="85"/>
        <end position="110"/>
    </location>
</feature>
<feature type="non-terminal residue" evidence="3">
    <location>
        <position position="1"/>
    </location>
</feature>
<protein>
    <submittedName>
        <fullName evidence="3">Uncharacterized protein</fullName>
    </submittedName>
</protein>
<evidence type="ECO:0000256" key="2">
    <source>
        <dbReference type="SAM" id="Phobius"/>
    </source>
</evidence>
<gene>
    <name evidence="3" type="ORF">Agub_g9831</name>
</gene>
<keyword evidence="4" id="KW-1185">Reference proteome</keyword>
<evidence type="ECO:0000313" key="4">
    <source>
        <dbReference type="Proteomes" id="UP001054857"/>
    </source>
</evidence>
<proteinExistence type="predicted"/>
<evidence type="ECO:0000256" key="1">
    <source>
        <dbReference type="SAM" id="MobiDB-lite"/>
    </source>
</evidence>
<dbReference type="EMBL" id="BMAR01000021">
    <property type="protein sequence ID" value="GFR48005.1"/>
    <property type="molecule type" value="Genomic_DNA"/>
</dbReference>
<name>A0AAD3HPK9_9CHLO</name>
<feature type="compositionally biased region" description="Gly residues" evidence="1">
    <location>
        <begin position="206"/>
        <end position="215"/>
    </location>
</feature>
<dbReference type="Proteomes" id="UP001054857">
    <property type="component" value="Unassembled WGS sequence"/>
</dbReference>
<keyword evidence="2" id="KW-1133">Transmembrane helix</keyword>
<feature type="region of interest" description="Disordered" evidence="1">
    <location>
        <begin position="244"/>
        <end position="268"/>
    </location>
</feature>
<feature type="region of interest" description="Disordered" evidence="1">
    <location>
        <begin position="197"/>
        <end position="220"/>
    </location>
</feature>
<accession>A0AAD3HPK9</accession>
<organism evidence="3 4">
    <name type="scientific">Astrephomene gubernaculifera</name>
    <dbReference type="NCBI Taxonomy" id="47775"/>
    <lineage>
        <taxon>Eukaryota</taxon>
        <taxon>Viridiplantae</taxon>
        <taxon>Chlorophyta</taxon>
        <taxon>core chlorophytes</taxon>
        <taxon>Chlorophyceae</taxon>
        <taxon>CS clade</taxon>
        <taxon>Chlamydomonadales</taxon>
        <taxon>Astrephomenaceae</taxon>
        <taxon>Astrephomene</taxon>
    </lineage>
</organism>
<evidence type="ECO:0000313" key="3">
    <source>
        <dbReference type="EMBL" id="GFR48005.1"/>
    </source>
</evidence>
<dbReference type="AlphaFoldDB" id="A0AAD3HPK9"/>
<keyword evidence="2" id="KW-0472">Membrane</keyword>